<dbReference type="GO" id="GO:0035556">
    <property type="term" value="P:intracellular signal transduction"/>
    <property type="evidence" value="ECO:0007669"/>
    <property type="project" value="InterPro"/>
</dbReference>
<dbReference type="AlphaFoldDB" id="A0A9X2L1A3"/>
<dbReference type="Pfam" id="PF00211">
    <property type="entry name" value="Guanylate_cyc"/>
    <property type="match status" value="1"/>
</dbReference>
<evidence type="ECO:0000259" key="2">
    <source>
        <dbReference type="PROSITE" id="PS50125"/>
    </source>
</evidence>
<evidence type="ECO:0000259" key="3">
    <source>
        <dbReference type="PROSITE" id="PS50885"/>
    </source>
</evidence>
<dbReference type="PANTHER" id="PTHR43081:SF1">
    <property type="entry name" value="ADENYLATE CYCLASE, TERMINAL-DIFFERENTIATION SPECIFIC"/>
    <property type="match status" value="1"/>
</dbReference>
<dbReference type="GO" id="GO:0004016">
    <property type="term" value="F:adenylate cyclase activity"/>
    <property type="evidence" value="ECO:0007669"/>
    <property type="project" value="UniProtKB-ARBA"/>
</dbReference>
<proteinExistence type="predicted"/>
<comment type="caution">
    <text evidence="4">The sequence shown here is derived from an EMBL/GenBank/DDBJ whole genome shotgun (WGS) entry which is preliminary data.</text>
</comment>
<gene>
    <name evidence="4" type="ORF">NM125_02140</name>
</gene>
<dbReference type="SUPFAM" id="SSF158472">
    <property type="entry name" value="HAMP domain-like"/>
    <property type="match status" value="1"/>
</dbReference>
<keyword evidence="5" id="KW-1185">Reference proteome</keyword>
<keyword evidence="1" id="KW-1133">Transmembrane helix</keyword>
<dbReference type="SUPFAM" id="SSF55073">
    <property type="entry name" value="Nucleotide cyclase"/>
    <property type="match status" value="1"/>
</dbReference>
<dbReference type="GO" id="GO:0009190">
    <property type="term" value="P:cyclic nucleotide biosynthetic process"/>
    <property type="evidence" value="ECO:0007669"/>
    <property type="project" value="InterPro"/>
</dbReference>
<dbReference type="PROSITE" id="PS50885">
    <property type="entry name" value="HAMP"/>
    <property type="match status" value="1"/>
</dbReference>
<dbReference type="InterPro" id="IPR050697">
    <property type="entry name" value="Adenylyl/Guanylyl_Cyclase_3/4"/>
</dbReference>
<feature type="transmembrane region" description="Helical" evidence="1">
    <location>
        <begin position="310"/>
        <end position="330"/>
    </location>
</feature>
<dbReference type="SMART" id="SM00304">
    <property type="entry name" value="HAMP"/>
    <property type="match status" value="1"/>
</dbReference>
<dbReference type="RefSeq" id="WP_255132391.1">
    <property type="nucleotide sequence ID" value="NZ_JANDBC010000001.1"/>
</dbReference>
<name>A0A9X2L1A3_9BACT</name>
<evidence type="ECO:0000313" key="4">
    <source>
        <dbReference type="EMBL" id="MCP9290377.1"/>
    </source>
</evidence>
<keyword evidence="1" id="KW-0812">Transmembrane</keyword>
<dbReference type="InterPro" id="IPR003660">
    <property type="entry name" value="HAMP_dom"/>
</dbReference>
<protein>
    <submittedName>
        <fullName evidence="4">HAMP domain-containing protein</fullName>
    </submittedName>
</protein>
<organism evidence="4 5">
    <name type="scientific">Gracilimonas sediminicola</name>
    <dbReference type="NCBI Taxonomy" id="2952158"/>
    <lineage>
        <taxon>Bacteria</taxon>
        <taxon>Pseudomonadati</taxon>
        <taxon>Balneolota</taxon>
        <taxon>Balneolia</taxon>
        <taxon>Balneolales</taxon>
        <taxon>Balneolaceae</taxon>
        <taxon>Gracilimonas</taxon>
    </lineage>
</organism>
<dbReference type="PANTHER" id="PTHR43081">
    <property type="entry name" value="ADENYLATE CYCLASE, TERMINAL-DIFFERENTIATION SPECIFIC-RELATED"/>
    <property type="match status" value="1"/>
</dbReference>
<dbReference type="InterPro" id="IPR029787">
    <property type="entry name" value="Nucleotide_cyclase"/>
</dbReference>
<keyword evidence="1" id="KW-0472">Membrane</keyword>
<dbReference type="InterPro" id="IPR001054">
    <property type="entry name" value="A/G_cyclase"/>
</dbReference>
<dbReference type="Proteomes" id="UP001139125">
    <property type="component" value="Unassembled WGS sequence"/>
</dbReference>
<dbReference type="CDD" id="cd07302">
    <property type="entry name" value="CHD"/>
    <property type="match status" value="1"/>
</dbReference>
<dbReference type="Gene3D" id="6.10.340.10">
    <property type="match status" value="1"/>
</dbReference>
<dbReference type="Gene3D" id="3.30.70.1230">
    <property type="entry name" value="Nucleotide cyclase"/>
    <property type="match status" value="1"/>
</dbReference>
<dbReference type="GO" id="GO:0016020">
    <property type="term" value="C:membrane"/>
    <property type="evidence" value="ECO:0007669"/>
    <property type="project" value="InterPro"/>
</dbReference>
<accession>A0A9X2L1A3</accession>
<dbReference type="SMART" id="SM00044">
    <property type="entry name" value="CYCc"/>
    <property type="match status" value="1"/>
</dbReference>
<dbReference type="CDD" id="cd06225">
    <property type="entry name" value="HAMP"/>
    <property type="match status" value="1"/>
</dbReference>
<reference evidence="4" key="1">
    <citation type="submission" date="2022-06" db="EMBL/GenBank/DDBJ databases">
        <title>Gracilimonas sp. CAU 1638 isolated from sea sediment.</title>
        <authorList>
            <person name="Kim W."/>
        </authorList>
    </citation>
    <scope>NUCLEOTIDE SEQUENCE</scope>
    <source>
        <strain evidence="4">CAU 1638</strain>
    </source>
</reference>
<evidence type="ECO:0000256" key="1">
    <source>
        <dbReference type="SAM" id="Phobius"/>
    </source>
</evidence>
<sequence>MNRSQFFSLRWKLLTGFVGLVLTTVLILLFSSSQILESRIRQDIDANFSEAGRIFERIQDVRFRQLRQTAILLADIPSLKAAISTGDTATVNYVLREDLLFLLDFDPIIPDSLVPSEFYMNPDSAGLLIICDSEGKPLGQMSSTPLPRYSIADRAGISTALQGEMPSQSYIWKEGNRYFNVITIPIWSGNQLEGTLSYGFPIRQQETEQLSKDIGLEVLYYVDNQLLAGSFEEISPSNKNTLSRNIHAATFEVLKNGQATSTEVALGSENWLIYIAPMFETTGSIKGIDGYYAVAKSLTQELIPLQNLQLLIFGIGIFAVAGAIVISIWITGRITKPIYLLLDGVQRVEKEDFSEEVPITSRDEIGELTRAFNELVEGLRERLLMLKFVSEATLDAIKKNISRIEPGGERRDVTVLFSDIRGFTAWGENHTPEQVIDMLNNLLSYQADLVHKFGGDVDKFVGDELVAVFQGEDKEQQAVNAAVQIQQRLKSLLQKEQEDLAVGIGLNSGEVVMGAMGSENRMDFTVLGSTVNLGARLCSAAKKHQILISESVFLNLERKVPVNELETIKVKGIEKPVQIYEIDWQTEDMMSIAKN</sequence>
<evidence type="ECO:0000313" key="5">
    <source>
        <dbReference type="Proteomes" id="UP001139125"/>
    </source>
</evidence>
<dbReference type="EMBL" id="JANDBC010000001">
    <property type="protein sequence ID" value="MCP9290377.1"/>
    <property type="molecule type" value="Genomic_DNA"/>
</dbReference>
<feature type="domain" description="HAMP" evidence="3">
    <location>
        <begin position="332"/>
        <end position="384"/>
    </location>
</feature>
<dbReference type="Pfam" id="PF00672">
    <property type="entry name" value="HAMP"/>
    <property type="match status" value="1"/>
</dbReference>
<feature type="domain" description="Guanylate cyclase" evidence="2">
    <location>
        <begin position="414"/>
        <end position="538"/>
    </location>
</feature>
<dbReference type="PROSITE" id="PS50125">
    <property type="entry name" value="GUANYLATE_CYCLASE_2"/>
    <property type="match status" value="1"/>
</dbReference>